<dbReference type="InterPro" id="IPR030395">
    <property type="entry name" value="GP_PDE_dom"/>
</dbReference>
<dbReference type="PANTHER" id="PTHR43805:SF1">
    <property type="entry name" value="GP-PDE DOMAIN-CONTAINING PROTEIN"/>
    <property type="match status" value="1"/>
</dbReference>
<evidence type="ECO:0000259" key="1">
    <source>
        <dbReference type="PROSITE" id="PS51704"/>
    </source>
</evidence>
<dbReference type="InterPro" id="IPR017946">
    <property type="entry name" value="PLC-like_Pdiesterase_TIM-brl"/>
</dbReference>
<dbReference type="SUPFAM" id="SSF51695">
    <property type="entry name" value="PLC-like phosphodiesterases"/>
    <property type="match status" value="1"/>
</dbReference>
<dbReference type="GO" id="GO:0008081">
    <property type="term" value="F:phosphoric diester hydrolase activity"/>
    <property type="evidence" value="ECO:0007669"/>
    <property type="project" value="InterPro"/>
</dbReference>
<evidence type="ECO:0000313" key="3">
    <source>
        <dbReference type="Proteomes" id="UP000316196"/>
    </source>
</evidence>
<dbReference type="OrthoDB" id="5241788at2"/>
<dbReference type="PROSITE" id="PS51704">
    <property type="entry name" value="GP_PDE"/>
    <property type="match status" value="1"/>
</dbReference>
<gene>
    <name evidence="2" type="ORF">FB460_0146</name>
</gene>
<accession>A0A542ZPT4</accession>
<dbReference type="PANTHER" id="PTHR43805">
    <property type="entry name" value="GLYCEROPHOSPHORYL DIESTER PHOSPHODIESTERASE"/>
    <property type="match status" value="1"/>
</dbReference>
<dbReference type="GO" id="GO:0006629">
    <property type="term" value="P:lipid metabolic process"/>
    <property type="evidence" value="ECO:0007669"/>
    <property type="project" value="InterPro"/>
</dbReference>
<evidence type="ECO:0000313" key="2">
    <source>
        <dbReference type="EMBL" id="TQL62372.1"/>
    </source>
</evidence>
<comment type="caution">
    <text evidence="2">The sequence shown here is derived from an EMBL/GenBank/DDBJ whole genome shotgun (WGS) entry which is preliminary data.</text>
</comment>
<proteinExistence type="predicted"/>
<feature type="domain" description="GP-PDE" evidence="1">
    <location>
        <begin position="23"/>
        <end position="267"/>
    </location>
</feature>
<dbReference type="Gene3D" id="3.20.20.190">
    <property type="entry name" value="Phosphatidylinositol (PI) phosphodiesterase"/>
    <property type="match status" value="1"/>
</dbReference>
<dbReference type="EMBL" id="VFOR01000001">
    <property type="protein sequence ID" value="TQL62372.1"/>
    <property type="molecule type" value="Genomic_DNA"/>
</dbReference>
<dbReference type="RefSeq" id="WP_142092232.1">
    <property type="nucleotide sequence ID" value="NZ_BAAAMD010000003.1"/>
</dbReference>
<organism evidence="2 3">
    <name type="scientific">Propioniferax innocua</name>
    <dbReference type="NCBI Taxonomy" id="1753"/>
    <lineage>
        <taxon>Bacteria</taxon>
        <taxon>Bacillati</taxon>
        <taxon>Actinomycetota</taxon>
        <taxon>Actinomycetes</taxon>
        <taxon>Propionibacteriales</taxon>
        <taxon>Propionibacteriaceae</taxon>
        <taxon>Propioniferax</taxon>
    </lineage>
</organism>
<dbReference type="AlphaFoldDB" id="A0A542ZPT4"/>
<dbReference type="Pfam" id="PF03009">
    <property type="entry name" value="GDPD"/>
    <property type="match status" value="1"/>
</dbReference>
<name>A0A542ZPT4_9ACTN</name>
<protein>
    <submittedName>
        <fullName evidence="2">Glycerophosphoryl diester phosphodiesterase</fullName>
    </submittedName>
</protein>
<dbReference type="Proteomes" id="UP000316196">
    <property type="component" value="Unassembled WGS sequence"/>
</dbReference>
<dbReference type="CDD" id="cd08561">
    <property type="entry name" value="GDPD_cytoplasmic_ScUgpQ2_like"/>
    <property type="match status" value="1"/>
</dbReference>
<reference evidence="2 3" key="1">
    <citation type="submission" date="2019-06" db="EMBL/GenBank/DDBJ databases">
        <title>Sequencing the genomes of 1000 actinobacteria strains.</title>
        <authorList>
            <person name="Klenk H.-P."/>
        </authorList>
    </citation>
    <scope>NUCLEOTIDE SEQUENCE [LARGE SCALE GENOMIC DNA]</scope>
    <source>
        <strain evidence="2 3">DSM 8251</strain>
    </source>
</reference>
<keyword evidence="3" id="KW-1185">Reference proteome</keyword>
<sequence>MRAAPDRPSPSPATTHPYFDAPFIALAHRGGTLLADNEGIENTVAAFANAVSLGYRWLETDVHATSDGVLVAFHDTHLDRVTDQRGAIAETPWATARAARILRPNGEAEGIPLMDELLESFPECRFNIDIKAPGAIEPLARLIEHHRAHDRVCVGSFHTRSIDAFRRRMGTRVATSVAPPGVARTAFFPVLPHRFRAHGQAFQVPIHHTVRGRRVSIVTERFVDRAHRMGQHVHVWTINERAEMERLIDLGVDGLVTDRPDVLKDVLSARGLW</sequence>